<dbReference type="EMBL" id="MAAO01000006">
    <property type="protein sequence ID" value="OUR96142.1"/>
    <property type="molecule type" value="Genomic_DNA"/>
</dbReference>
<evidence type="ECO:0000313" key="1">
    <source>
        <dbReference type="EMBL" id="OUR96142.1"/>
    </source>
</evidence>
<sequence>MNNLGRPKIESSILKKIACKLAKVGYQNDDIAYFIGVGVSTLYRWLKYDRVFWQSIQDSKVEYDSDLEGRVLTNLIRGGYVSDIYENGEYSHSLKGPSKAVNISELNKYLSNRKTKK</sequence>
<proteinExistence type="predicted"/>
<organism evidence="1 2">
    <name type="scientific">Halobacteriovorax marinus</name>
    <dbReference type="NCBI Taxonomy" id="97084"/>
    <lineage>
        <taxon>Bacteria</taxon>
        <taxon>Pseudomonadati</taxon>
        <taxon>Bdellovibrionota</taxon>
        <taxon>Bacteriovoracia</taxon>
        <taxon>Bacteriovoracales</taxon>
        <taxon>Halobacteriovoraceae</taxon>
        <taxon>Halobacteriovorax</taxon>
    </lineage>
</organism>
<dbReference type="Proteomes" id="UP000196531">
    <property type="component" value="Unassembled WGS sequence"/>
</dbReference>
<evidence type="ECO:0000313" key="2">
    <source>
        <dbReference type="Proteomes" id="UP000196531"/>
    </source>
</evidence>
<name>A0A1Y5FBY4_9BACT</name>
<accession>A0A1Y5FBY4</accession>
<reference evidence="2" key="1">
    <citation type="journal article" date="2017" name="Proc. Natl. Acad. Sci. U.S.A.">
        <title>Simulation of Deepwater Horizon oil plume reveals substrate specialization within a complex community of hydrocarbon-degraders.</title>
        <authorList>
            <person name="Hu P."/>
            <person name="Dubinsky E.A."/>
            <person name="Probst A.J."/>
            <person name="Wang J."/>
            <person name="Sieber C.M.K."/>
            <person name="Tom L.M."/>
            <person name="Gardinali P."/>
            <person name="Banfield J.F."/>
            <person name="Atlas R.M."/>
            <person name="Andersen G.L."/>
        </authorList>
    </citation>
    <scope>NUCLEOTIDE SEQUENCE [LARGE SCALE GENOMIC DNA]</scope>
</reference>
<dbReference type="AlphaFoldDB" id="A0A1Y5FBY4"/>
<evidence type="ECO:0008006" key="3">
    <source>
        <dbReference type="Google" id="ProtNLM"/>
    </source>
</evidence>
<gene>
    <name evidence="1" type="ORF">A9Q84_07210</name>
</gene>
<comment type="caution">
    <text evidence="1">The sequence shown here is derived from an EMBL/GenBank/DDBJ whole genome shotgun (WGS) entry which is preliminary data.</text>
</comment>
<protein>
    <recommendedName>
        <fullName evidence="3">Homeodomain phBC6A51-type domain-containing protein</fullName>
    </recommendedName>
</protein>